<evidence type="ECO:0000256" key="1">
    <source>
        <dbReference type="ARBA" id="ARBA00004651"/>
    </source>
</evidence>
<protein>
    <submittedName>
        <fullName evidence="10">Uncharacterized protein</fullName>
    </submittedName>
</protein>
<comment type="caution">
    <text evidence="10">The sequence shown here is derived from an EMBL/GenBank/DDBJ whole genome shotgun (WGS) entry which is preliminary data.</text>
</comment>
<feature type="transmembrane region" description="Helical" evidence="9">
    <location>
        <begin position="549"/>
        <end position="570"/>
    </location>
</feature>
<dbReference type="Gene3D" id="3.30.460.20">
    <property type="entry name" value="CorA soluble domain-like"/>
    <property type="match status" value="1"/>
</dbReference>
<keyword evidence="6 9" id="KW-1133">Transmembrane helix</keyword>
<dbReference type="AlphaFoldDB" id="A0A9P6EVF5"/>
<dbReference type="InterPro" id="IPR045863">
    <property type="entry name" value="CorA_TM1_TM2"/>
</dbReference>
<evidence type="ECO:0000256" key="5">
    <source>
        <dbReference type="ARBA" id="ARBA00022692"/>
    </source>
</evidence>
<feature type="compositionally biased region" description="Basic and acidic residues" evidence="8">
    <location>
        <begin position="464"/>
        <end position="479"/>
    </location>
</feature>
<organism evidence="10 11">
    <name type="scientific">Crepidotus variabilis</name>
    <dbReference type="NCBI Taxonomy" id="179855"/>
    <lineage>
        <taxon>Eukaryota</taxon>
        <taxon>Fungi</taxon>
        <taxon>Dikarya</taxon>
        <taxon>Basidiomycota</taxon>
        <taxon>Agaricomycotina</taxon>
        <taxon>Agaricomycetes</taxon>
        <taxon>Agaricomycetidae</taxon>
        <taxon>Agaricales</taxon>
        <taxon>Agaricineae</taxon>
        <taxon>Crepidotaceae</taxon>
        <taxon>Crepidotus</taxon>
    </lineage>
</organism>
<evidence type="ECO:0000256" key="9">
    <source>
        <dbReference type="SAM" id="Phobius"/>
    </source>
</evidence>
<keyword evidence="4" id="KW-1003">Cell membrane</keyword>
<keyword evidence="11" id="KW-1185">Reference proteome</keyword>
<dbReference type="SUPFAM" id="SSF143865">
    <property type="entry name" value="CorA soluble domain-like"/>
    <property type="match status" value="1"/>
</dbReference>
<proteinExistence type="inferred from homology"/>
<comment type="subcellular location">
    <subcellularLocation>
        <location evidence="1">Cell membrane</location>
        <topology evidence="1">Multi-pass membrane protein</topology>
    </subcellularLocation>
</comment>
<evidence type="ECO:0000256" key="4">
    <source>
        <dbReference type="ARBA" id="ARBA00022475"/>
    </source>
</evidence>
<dbReference type="InterPro" id="IPR045861">
    <property type="entry name" value="CorA_cytoplasmic_dom"/>
</dbReference>
<dbReference type="InterPro" id="IPR002523">
    <property type="entry name" value="MgTranspt_CorA/ZnTranspt_ZntB"/>
</dbReference>
<dbReference type="Gene3D" id="1.20.58.340">
    <property type="entry name" value="Magnesium transport protein CorA, transmembrane region"/>
    <property type="match status" value="2"/>
</dbReference>
<evidence type="ECO:0000256" key="7">
    <source>
        <dbReference type="ARBA" id="ARBA00023136"/>
    </source>
</evidence>
<evidence type="ECO:0000313" key="11">
    <source>
        <dbReference type="Proteomes" id="UP000807306"/>
    </source>
</evidence>
<evidence type="ECO:0000256" key="3">
    <source>
        <dbReference type="ARBA" id="ARBA00022448"/>
    </source>
</evidence>
<keyword evidence="5 9" id="KW-0812">Transmembrane</keyword>
<evidence type="ECO:0000256" key="2">
    <source>
        <dbReference type="ARBA" id="ARBA00009765"/>
    </source>
</evidence>
<comment type="similarity">
    <text evidence="2">Belongs to the CorA metal ion transporter (MIT) (TC 1.A.35) family.</text>
</comment>
<feature type="region of interest" description="Disordered" evidence="8">
    <location>
        <begin position="1"/>
        <end position="38"/>
    </location>
</feature>
<dbReference type="PANTHER" id="PTHR46494">
    <property type="entry name" value="CORA FAMILY METAL ION TRANSPORTER (EUROFUNG)"/>
    <property type="match status" value="1"/>
</dbReference>
<feature type="compositionally biased region" description="Low complexity" evidence="8">
    <location>
        <begin position="439"/>
        <end position="463"/>
    </location>
</feature>
<evidence type="ECO:0000313" key="10">
    <source>
        <dbReference type="EMBL" id="KAF9535692.1"/>
    </source>
</evidence>
<evidence type="ECO:0000256" key="8">
    <source>
        <dbReference type="SAM" id="MobiDB-lite"/>
    </source>
</evidence>
<gene>
    <name evidence="10" type="ORF">CPB83DRAFT_754377</name>
</gene>
<keyword evidence="3" id="KW-0813">Transport</keyword>
<dbReference type="Proteomes" id="UP000807306">
    <property type="component" value="Unassembled WGS sequence"/>
</dbReference>
<name>A0A9P6EVF5_9AGAR</name>
<dbReference type="GO" id="GO:0050897">
    <property type="term" value="F:cobalt ion binding"/>
    <property type="evidence" value="ECO:0007669"/>
    <property type="project" value="TreeGrafter"/>
</dbReference>
<dbReference type="SUPFAM" id="SSF144083">
    <property type="entry name" value="Magnesium transport protein CorA, transmembrane region"/>
    <property type="match status" value="1"/>
</dbReference>
<dbReference type="GO" id="GO:0005886">
    <property type="term" value="C:plasma membrane"/>
    <property type="evidence" value="ECO:0007669"/>
    <property type="project" value="UniProtKB-SubCell"/>
</dbReference>
<dbReference type="PANTHER" id="PTHR46494:SF1">
    <property type="entry name" value="CORA FAMILY METAL ION TRANSPORTER (EUROFUNG)"/>
    <property type="match status" value="1"/>
</dbReference>
<dbReference type="GO" id="GO:0015087">
    <property type="term" value="F:cobalt ion transmembrane transporter activity"/>
    <property type="evidence" value="ECO:0007669"/>
    <property type="project" value="TreeGrafter"/>
</dbReference>
<dbReference type="EMBL" id="MU157824">
    <property type="protein sequence ID" value="KAF9535692.1"/>
    <property type="molecule type" value="Genomic_DNA"/>
</dbReference>
<evidence type="ECO:0000256" key="6">
    <source>
        <dbReference type="ARBA" id="ARBA00022989"/>
    </source>
</evidence>
<reference evidence="10" key="1">
    <citation type="submission" date="2020-11" db="EMBL/GenBank/DDBJ databases">
        <authorList>
            <consortium name="DOE Joint Genome Institute"/>
            <person name="Ahrendt S."/>
            <person name="Riley R."/>
            <person name="Andreopoulos W."/>
            <person name="Labutti K."/>
            <person name="Pangilinan J."/>
            <person name="Ruiz-Duenas F.J."/>
            <person name="Barrasa J.M."/>
            <person name="Sanchez-Garcia M."/>
            <person name="Camarero S."/>
            <person name="Miyauchi S."/>
            <person name="Serrano A."/>
            <person name="Linde D."/>
            <person name="Babiker R."/>
            <person name="Drula E."/>
            <person name="Ayuso-Fernandez I."/>
            <person name="Pacheco R."/>
            <person name="Padilla G."/>
            <person name="Ferreira P."/>
            <person name="Barriuso J."/>
            <person name="Kellner H."/>
            <person name="Castanera R."/>
            <person name="Alfaro M."/>
            <person name="Ramirez L."/>
            <person name="Pisabarro A.G."/>
            <person name="Kuo A."/>
            <person name="Tritt A."/>
            <person name="Lipzen A."/>
            <person name="He G."/>
            <person name="Yan M."/>
            <person name="Ng V."/>
            <person name="Cullen D."/>
            <person name="Martin F."/>
            <person name="Rosso M.-N."/>
            <person name="Henrissat B."/>
            <person name="Hibbett D."/>
            <person name="Martinez A.T."/>
            <person name="Grigoriev I.V."/>
        </authorList>
    </citation>
    <scope>NUCLEOTIDE SEQUENCE</scope>
    <source>
        <strain evidence="10">CBS 506.95</strain>
    </source>
</reference>
<feature type="region of interest" description="Disordered" evidence="8">
    <location>
        <begin position="416"/>
        <end position="488"/>
    </location>
</feature>
<sequence length="635" mass="72043">MSSSSKSSHNRHGHQEPHYDYDQFAGAEPGVNPRSGSSVAEYSHFKQDCVIDIIDYDSDDANFQRVDNAGLIRLLQQKTPEHKNEGDLPPRMVRWINIGGIDWSVLSALALKYNLHSLALEDILHERGHNQSKADYYPGHMFIRVLCYTVVQDDSVPSHAPSPADTPLAMSREASTQGLAAGARTNGVHLEEGNYPTLPTPDPTKAVLPTDDKALRPSPFQMNVRHPSTLPLDKGKTVVREGFRSSLKKRLGALSGFREPARERQMRQILALTKDERVCHKHEPLFIFLLRDGTVISTRATPSLDYTTPITDRLHRFDSVLRTSEDPSLLVQGLLDLVVDRILELVDEYQVRIHKLEADVLLNSDMDTVRSLHIISGDLIMHKRALEPIKTMLYGLRRYDLDRCLALAETMAMDTHYGSDDESEATKRRRQRAKEKQLSGGSAFAQQGSFSSGGTASSASSVASRDREEQRIEQKMRETAKRRRLKGSNRTKKVEGYFSYKSKVYLADVYDHMDFALTSLDMFADITENLINYAFNMASYEMNTVMKRLTLVTIIFLPLTLLTGYFGMNFKTFWSVEQHSDAFFWEIGAPVMVTLVSIFLFEDIKKFFKYMRRKAVMQNAVKVRRTQFPSACLVN</sequence>
<dbReference type="Pfam" id="PF01544">
    <property type="entry name" value="CorA"/>
    <property type="match status" value="2"/>
</dbReference>
<feature type="transmembrane region" description="Helical" evidence="9">
    <location>
        <begin position="582"/>
        <end position="604"/>
    </location>
</feature>
<accession>A0A9P6EVF5</accession>
<dbReference type="GO" id="GO:0015095">
    <property type="term" value="F:magnesium ion transmembrane transporter activity"/>
    <property type="evidence" value="ECO:0007669"/>
    <property type="project" value="TreeGrafter"/>
</dbReference>
<keyword evidence="7 9" id="KW-0472">Membrane</keyword>
<dbReference type="GO" id="GO:0000287">
    <property type="term" value="F:magnesium ion binding"/>
    <property type="evidence" value="ECO:0007669"/>
    <property type="project" value="TreeGrafter"/>
</dbReference>
<dbReference type="OrthoDB" id="165352at2759"/>